<dbReference type="Pfam" id="PF10648">
    <property type="entry name" value="Gmad2"/>
    <property type="match status" value="1"/>
</dbReference>
<feature type="domain" description="Bacterial spore germination immunoglobulin-like" evidence="1">
    <location>
        <begin position="3"/>
        <end position="78"/>
    </location>
</feature>
<name>A0ABX1JUT0_9CELL</name>
<keyword evidence="3" id="KW-1185">Reference proteome</keyword>
<organism evidence="2 3">
    <name type="scientific">Cellulomonas septica</name>
    <dbReference type="NCBI Taxonomy" id="285080"/>
    <lineage>
        <taxon>Bacteria</taxon>
        <taxon>Bacillati</taxon>
        <taxon>Actinomycetota</taxon>
        <taxon>Actinomycetes</taxon>
        <taxon>Micrococcales</taxon>
        <taxon>Cellulomonadaceae</taxon>
        <taxon>Cellulomonas</taxon>
    </lineage>
</organism>
<dbReference type="EMBL" id="JAAXOY010000002">
    <property type="protein sequence ID" value="NKY38069.1"/>
    <property type="molecule type" value="Genomic_DNA"/>
</dbReference>
<comment type="caution">
    <text evidence="2">The sequence shown here is derived from an EMBL/GenBank/DDBJ whole genome shotgun (WGS) entry which is preliminary data.</text>
</comment>
<accession>A0ABX1JUT0</accession>
<protein>
    <recommendedName>
        <fullName evidence="1">Bacterial spore germination immunoglobulin-like domain-containing protein</fullName>
    </recommendedName>
</protein>
<dbReference type="Proteomes" id="UP000777774">
    <property type="component" value="Unassembled WGS sequence"/>
</dbReference>
<proteinExistence type="predicted"/>
<dbReference type="RefSeq" id="WP_168676422.1">
    <property type="nucleotide sequence ID" value="NZ_JAAXOY010000002.1"/>
</dbReference>
<sequence>MGVVVDAPRPGAVVAGPDVDVRGSGTAFEGTLRWRVTSGDAVVDEGYTTAGANGLVGPFGFTLALDTGIYTLEVWEPGMSEDGAATGAVPGGQTAVRTTFAVVRACTDLA</sequence>
<gene>
    <name evidence="2" type="ORF">HGA02_00590</name>
</gene>
<reference evidence="2 3" key="1">
    <citation type="submission" date="2020-04" db="EMBL/GenBank/DDBJ databases">
        <title>MicrobeNet Type strains.</title>
        <authorList>
            <person name="Nicholson A.C."/>
        </authorList>
    </citation>
    <scope>NUCLEOTIDE SEQUENCE [LARGE SCALE GENOMIC DNA]</scope>
    <source>
        <strain evidence="2 3">ATCC BAA-787</strain>
    </source>
</reference>
<dbReference type="InterPro" id="IPR018911">
    <property type="entry name" value="Gmad2_Ig-like_dom"/>
</dbReference>
<evidence type="ECO:0000313" key="2">
    <source>
        <dbReference type="EMBL" id="NKY38069.1"/>
    </source>
</evidence>
<evidence type="ECO:0000259" key="1">
    <source>
        <dbReference type="Pfam" id="PF10648"/>
    </source>
</evidence>
<evidence type="ECO:0000313" key="3">
    <source>
        <dbReference type="Proteomes" id="UP000777774"/>
    </source>
</evidence>